<keyword evidence="1 2" id="KW-0443">Lipid metabolism</keyword>
<name>A0A5C6W8X7_9BACI</name>
<dbReference type="GO" id="GO:0016042">
    <property type="term" value="P:lipid catabolic process"/>
    <property type="evidence" value="ECO:0007669"/>
    <property type="project" value="UniProtKB-UniRule"/>
</dbReference>
<feature type="short sequence motif" description="GXGXXG" evidence="2">
    <location>
        <begin position="9"/>
        <end position="14"/>
    </location>
</feature>
<keyword evidence="2" id="KW-0378">Hydrolase</keyword>
<dbReference type="PROSITE" id="PS51635">
    <property type="entry name" value="PNPLA"/>
    <property type="match status" value="1"/>
</dbReference>
<keyword evidence="5" id="KW-1185">Reference proteome</keyword>
<comment type="caution">
    <text evidence="4">The sequence shown here is derived from an EMBL/GenBank/DDBJ whole genome shotgun (WGS) entry which is preliminary data.</text>
</comment>
<proteinExistence type="predicted"/>
<dbReference type="GO" id="GO:0016787">
    <property type="term" value="F:hydrolase activity"/>
    <property type="evidence" value="ECO:0007669"/>
    <property type="project" value="UniProtKB-UniRule"/>
</dbReference>
<dbReference type="PANTHER" id="PTHR46394:SF1">
    <property type="entry name" value="PNPLA DOMAIN-CONTAINING PROTEIN"/>
    <property type="match status" value="1"/>
</dbReference>
<feature type="active site" description="Proton acceptor" evidence="2">
    <location>
        <position position="183"/>
    </location>
</feature>
<evidence type="ECO:0000256" key="1">
    <source>
        <dbReference type="ARBA" id="ARBA00023098"/>
    </source>
</evidence>
<feature type="domain" description="PNPLA" evidence="3">
    <location>
        <begin position="5"/>
        <end position="196"/>
    </location>
</feature>
<reference evidence="4 5" key="1">
    <citation type="journal article" date="2005" name="Int. J. Syst. Evol. Microbiol.">
        <title>Bacillus litoralis sp. nov., isolated from a tidal flat of the Yellow Sea in Korea.</title>
        <authorList>
            <person name="Yoon J.H."/>
            <person name="Oh T.K."/>
        </authorList>
    </citation>
    <scope>NUCLEOTIDE SEQUENCE [LARGE SCALE GENOMIC DNA]</scope>
    <source>
        <strain evidence="4 5">SW-211</strain>
    </source>
</reference>
<gene>
    <name evidence="4" type="ORF">FS935_04510</name>
</gene>
<sequence>MYIDGVFSGGGIKGFALIGAYKEIEKRGFTFKRLAGTSAGSIIASFIIAGYTSDEILELMDEIDLKTFLDKRKSLLSLPFTEWISLYWNLGLYRGVKLEEWLISKLKAKGISTFADIPPGSLRVVASDLTNGRLIVLPDDLVEYGINPDSFSVARAIRMSCSLPYFFEPVKLTTSSGVNIVCDGGVLSNFPIWLFYQSEKPYKITRPVLGIKLSSSEKDRMKKKITNAIDMYGALFETMKEAHDGRHISSRHEKDIVFIPVDDIVTTEFELNEQKKLALIELGRSRTNKFLNTWTY</sequence>
<dbReference type="OrthoDB" id="9770965at2"/>
<evidence type="ECO:0000313" key="4">
    <source>
        <dbReference type="EMBL" id="TXC92324.1"/>
    </source>
</evidence>
<evidence type="ECO:0000259" key="3">
    <source>
        <dbReference type="PROSITE" id="PS51635"/>
    </source>
</evidence>
<keyword evidence="2" id="KW-0442">Lipid degradation</keyword>
<accession>A0A5C6W8X7</accession>
<dbReference type="Pfam" id="PF01734">
    <property type="entry name" value="Patatin"/>
    <property type="match status" value="1"/>
</dbReference>
<dbReference type="RefSeq" id="WP_146946367.1">
    <property type="nucleotide sequence ID" value="NZ_VOQF01000002.1"/>
</dbReference>
<evidence type="ECO:0000313" key="5">
    <source>
        <dbReference type="Proteomes" id="UP000321363"/>
    </source>
</evidence>
<dbReference type="SUPFAM" id="SSF52151">
    <property type="entry name" value="FabD/lysophospholipase-like"/>
    <property type="match status" value="1"/>
</dbReference>
<evidence type="ECO:0000256" key="2">
    <source>
        <dbReference type="PROSITE-ProRule" id="PRU01161"/>
    </source>
</evidence>
<feature type="short sequence motif" description="GXSXG" evidence="2">
    <location>
        <begin position="36"/>
        <end position="40"/>
    </location>
</feature>
<feature type="short sequence motif" description="DGA/G" evidence="2">
    <location>
        <begin position="183"/>
        <end position="185"/>
    </location>
</feature>
<dbReference type="Proteomes" id="UP000321363">
    <property type="component" value="Unassembled WGS sequence"/>
</dbReference>
<dbReference type="InterPro" id="IPR016035">
    <property type="entry name" value="Acyl_Trfase/lysoPLipase"/>
</dbReference>
<protein>
    <submittedName>
        <fullName evidence="4">Patatin-like phospholipase family protein</fullName>
    </submittedName>
</protein>
<dbReference type="EMBL" id="VOQF01000002">
    <property type="protein sequence ID" value="TXC92324.1"/>
    <property type="molecule type" value="Genomic_DNA"/>
</dbReference>
<dbReference type="Gene3D" id="3.40.1090.10">
    <property type="entry name" value="Cytosolic phospholipase A2 catalytic domain"/>
    <property type="match status" value="2"/>
</dbReference>
<dbReference type="AlphaFoldDB" id="A0A5C6W8X7"/>
<dbReference type="InterPro" id="IPR052580">
    <property type="entry name" value="Lipid_Hydrolase"/>
</dbReference>
<dbReference type="CDD" id="cd07207">
    <property type="entry name" value="Pat_ExoU_VipD_like"/>
    <property type="match status" value="1"/>
</dbReference>
<organism evidence="4 5">
    <name type="scientific">Metabacillus litoralis</name>
    <dbReference type="NCBI Taxonomy" id="152268"/>
    <lineage>
        <taxon>Bacteria</taxon>
        <taxon>Bacillati</taxon>
        <taxon>Bacillota</taxon>
        <taxon>Bacilli</taxon>
        <taxon>Bacillales</taxon>
        <taxon>Bacillaceae</taxon>
        <taxon>Metabacillus</taxon>
    </lineage>
</organism>
<dbReference type="PANTHER" id="PTHR46394">
    <property type="entry name" value="ANNEXIN"/>
    <property type="match status" value="1"/>
</dbReference>
<feature type="active site" description="Nucleophile" evidence="2">
    <location>
        <position position="38"/>
    </location>
</feature>
<dbReference type="InterPro" id="IPR002641">
    <property type="entry name" value="PNPLA_dom"/>
</dbReference>